<evidence type="ECO:0000256" key="1">
    <source>
        <dbReference type="SAM" id="MobiDB-lite"/>
    </source>
</evidence>
<feature type="compositionally biased region" description="Polar residues" evidence="1">
    <location>
        <begin position="310"/>
        <end position="323"/>
    </location>
</feature>
<evidence type="ECO:0000313" key="3">
    <source>
        <dbReference type="EMBL" id="CAI3989998.1"/>
    </source>
</evidence>
<feature type="compositionally biased region" description="Acidic residues" evidence="1">
    <location>
        <begin position="869"/>
        <end position="880"/>
    </location>
</feature>
<feature type="region of interest" description="Disordered" evidence="1">
    <location>
        <begin position="387"/>
        <end position="425"/>
    </location>
</feature>
<dbReference type="EMBL" id="CAMXCT030001429">
    <property type="protein sequence ID" value="CAL4777310.1"/>
    <property type="molecule type" value="Genomic_DNA"/>
</dbReference>
<evidence type="ECO:0000259" key="2">
    <source>
        <dbReference type="PROSITE" id="PS50106"/>
    </source>
</evidence>
<feature type="compositionally biased region" description="Acidic residues" evidence="1">
    <location>
        <begin position="480"/>
        <end position="500"/>
    </location>
</feature>
<keyword evidence="5" id="KW-1185">Reference proteome</keyword>
<feature type="compositionally biased region" description="Acidic residues" evidence="1">
    <location>
        <begin position="286"/>
        <end position="309"/>
    </location>
</feature>
<dbReference type="Gene3D" id="2.30.42.10">
    <property type="match status" value="1"/>
</dbReference>
<dbReference type="InterPro" id="IPR001478">
    <property type="entry name" value="PDZ"/>
</dbReference>
<feature type="compositionally biased region" description="Basic and acidic residues" evidence="1">
    <location>
        <begin position="274"/>
        <end position="285"/>
    </location>
</feature>
<accession>A0A9P1CFA7</accession>
<gene>
    <name evidence="3" type="ORF">C1SCF055_LOCUS17021</name>
</gene>
<comment type="caution">
    <text evidence="3">The sequence shown here is derived from an EMBL/GenBank/DDBJ whole genome shotgun (WGS) entry which is preliminary data.</text>
</comment>
<dbReference type="PROSITE" id="PS50106">
    <property type="entry name" value="PDZ"/>
    <property type="match status" value="1"/>
</dbReference>
<evidence type="ECO:0000313" key="4">
    <source>
        <dbReference type="EMBL" id="CAL4777310.1"/>
    </source>
</evidence>
<feature type="compositionally biased region" description="Polar residues" evidence="1">
    <location>
        <begin position="742"/>
        <end position="752"/>
    </location>
</feature>
<reference evidence="4 5" key="2">
    <citation type="submission" date="2024-05" db="EMBL/GenBank/DDBJ databases">
        <authorList>
            <person name="Chen Y."/>
            <person name="Shah S."/>
            <person name="Dougan E. K."/>
            <person name="Thang M."/>
            <person name="Chan C."/>
        </authorList>
    </citation>
    <scope>NUCLEOTIDE SEQUENCE [LARGE SCALE GENOMIC DNA]</scope>
</reference>
<feature type="compositionally biased region" description="Polar residues" evidence="1">
    <location>
        <begin position="593"/>
        <end position="605"/>
    </location>
</feature>
<dbReference type="GO" id="GO:0016301">
    <property type="term" value="F:kinase activity"/>
    <property type="evidence" value="ECO:0007669"/>
    <property type="project" value="UniProtKB-KW"/>
</dbReference>
<feature type="compositionally biased region" description="Polar residues" evidence="1">
    <location>
        <begin position="542"/>
        <end position="552"/>
    </location>
</feature>
<feature type="compositionally biased region" description="Acidic residues" evidence="1">
    <location>
        <begin position="817"/>
        <end position="827"/>
    </location>
</feature>
<dbReference type="EMBL" id="CAMXCT020001429">
    <property type="protein sequence ID" value="CAL1143373.1"/>
    <property type="molecule type" value="Genomic_DNA"/>
</dbReference>
<feature type="compositionally biased region" description="Polar residues" evidence="1">
    <location>
        <begin position="693"/>
        <end position="702"/>
    </location>
</feature>
<feature type="compositionally biased region" description="Acidic residues" evidence="1">
    <location>
        <begin position="567"/>
        <end position="578"/>
    </location>
</feature>
<dbReference type="SUPFAM" id="SSF50156">
    <property type="entry name" value="PDZ domain-like"/>
    <property type="match status" value="1"/>
</dbReference>
<proteinExistence type="predicted"/>
<feature type="region of interest" description="Disordered" evidence="1">
    <location>
        <begin position="452"/>
        <end position="881"/>
    </location>
</feature>
<dbReference type="Proteomes" id="UP001152797">
    <property type="component" value="Unassembled WGS sequence"/>
</dbReference>
<name>A0A9P1CFA7_9DINO</name>
<feature type="compositionally biased region" description="Polar residues" evidence="1">
    <location>
        <begin position="793"/>
        <end position="816"/>
    </location>
</feature>
<feature type="region of interest" description="Disordered" evidence="1">
    <location>
        <begin position="235"/>
        <end position="346"/>
    </location>
</feature>
<keyword evidence="4" id="KW-0808">Transferase</keyword>
<evidence type="ECO:0000313" key="5">
    <source>
        <dbReference type="Proteomes" id="UP001152797"/>
    </source>
</evidence>
<dbReference type="AlphaFoldDB" id="A0A9P1CFA7"/>
<feature type="compositionally biased region" description="Acidic residues" evidence="1">
    <location>
        <begin position="669"/>
        <end position="682"/>
    </location>
</feature>
<keyword evidence="4" id="KW-0418">Kinase</keyword>
<feature type="domain" description="PDZ" evidence="2">
    <location>
        <begin position="32"/>
        <end position="78"/>
    </location>
</feature>
<dbReference type="InterPro" id="IPR036034">
    <property type="entry name" value="PDZ_sf"/>
</dbReference>
<protein>
    <submittedName>
        <fullName evidence="4">Serine/threonine-protein kinase ppk5</fullName>
    </submittedName>
</protein>
<organism evidence="3">
    <name type="scientific">Cladocopium goreaui</name>
    <dbReference type="NCBI Taxonomy" id="2562237"/>
    <lineage>
        <taxon>Eukaryota</taxon>
        <taxon>Sar</taxon>
        <taxon>Alveolata</taxon>
        <taxon>Dinophyceae</taxon>
        <taxon>Suessiales</taxon>
        <taxon>Symbiodiniaceae</taxon>
        <taxon>Cladocopium</taxon>
    </lineage>
</organism>
<sequence length="912" mass="100061">MSSSLKRSWSDRSCQTRIQKCWFPVKVYWDTGRLGMKLVEQDGVLVVRRTQKGTWADEMKLRIGDELVSINGQAVSQMREHLGRYSETFQGARAHWTAEIRCYGDGLSVSLSLVFVVLLLPRQQQDWMRLPEACLGGCGSVTLAHAERWSVQELKAACLHAASGSPPCLAQRKDEQELGMRCDILLGLEVRADEDRAVDAVVTALLHTLEDPEKKQEIQSNARTEDPMHELAAEVHEEDTQITDPAEPAKPIGLIEPEPSQPSEPADPTLLADVESREPRERQYSDFEEFENDEPSEYEDVFEIDDEENTPANKESGKSSNPESGYPGTTPAIAAPSMANLETEASHERRVVFAETREDLNIVLEGRIGQGDTNAQANHPSLEKKVSFSDDAGVDSATAKAMRKGTGFVSQEDLPDSEDDEEDETDEIQIKVFFAGNIAALTVRLHQVVVSGKSEAGTDSEQVQAMRKGTGFVPMRDLPDSDDEDSKDPEDQEAEEEAGTDSETARAMRKGTGYVPMSQIARLGSDEDTADEVDEIRHVSFSPDTATSNETNASHRKGTGYVQMSDLPDDEDEEGVDEIADKKVSFADAQDPASKNGSQASSTRKGTGYVATRNLPESEDEEDETDEIQAPPGCGERKVSFSQEAGTDSERVQAMRKGTGFVPMRDLPDSDDEDPEDQEAEEAPPASSERKVSFSQEAGTDSETARAMRKGTGYVPMSQIARLGSDEDTADEVDEIRHVSFSPDTATSNETNASHRKGTGYVQMSDLPDDEDEEGADEIADKKVSFADAQDPASKNGSQASSTRKGTGYVATQNLPESEDEEDETDEIQAPPGCGERKVSFSQEAGSDLERVQSMRKGTGFVPMRDLPDSDDEDPEDQEVEEARAFGCNVIIRYTRLACPMPHHVSRSNHSL</sequence>
<feature type="compositionally biased region" description="Acidic residues" evidence="1">
    <location>
        <begin position="767"/>
        <end position="778"/>
    </location>
</feature>
<dbReference type="EMBL" id="CAMXCT010001429">
    <property type="protein sequence ID" value="CAI3989998.1"/>
    <property type="molecule type" value="Genomic_DNA"/>
</dbReference>
<dbReference type="Pfam" id="PF00595">
    <property type="entry name" value="PDZ"/>
    <property type="match status" value="1"/>
</dbReference>
<reference evidence="3" key="1">
    <citation type="submission" date="2022-10" db="EMBL/GenBank/DDBJ databases">
        <authorList>
            <person name="Chen Y."/>
            <person name="Dougan E. K."/>
            <person name="Chan C."/>
            <person name="Rhodes N."/>
            <person name="Thang M."/>
        </authorList>
    </citation>
    <scope>NUCLEOTIDE SEQUENCE</scope>
</reference>
<feature type="compositionally biased region" description="Acidic residues" evidence="1">
    <location>
        <begin position="413"/>
        <end position="425"/>
    </location>
</feature>
<feature type="compositionally biased region" description="Acidic residues" evidence="1">
    <location>
        <begin position="617"/>
        <end position="627"/>
    </location>
</feature>